<evidence type="ECO:0000259" key="2">
    <source>
        <dbReference type="PROSITE" id="PS50041"/>
    </source>
</evidence>
<gene>
    <name evidence="4" type="ORF">PY091_09835</name>
</gene>
<accession>A0ABT5XNY5</accession>
<dbReference type="SUPFAM" id="SSF56436">
    <property type="entry name" value="C-type lectin-like"/>
    <property type="match status" value="1"/>
</dbReference>
<evidence type="ECO:0000313" key="5">
    <source>
        <dbReference type="Proteomes" id="UP001217083"/>
    </source>
</evidence>
<protein>
    <submittedName>
        <fullName evidence="4">PA14 domain-containing protein</fullName>
    </submittedName>
</protein>
<dbReference type="Gene3D" id="3.10.100.10">
    <property type="entry name" value="Mannose-Binding Protein A, subunit A"/>
    <property type="match status" value="1"/>
</dbReference>
<dbReference type="SUPFAM" id="SSF56988">
    <property type="entry name" value="Anthrax protective antigen"/>
    <property type="match status" value="1"/>
</dbReference>
<evidence type="ECO:0000313" key="4">
    <source>
        <dbReference type="EMBL" id="MDF0707517.1"/>
    </source>
</evidence>
<keyword evidence="5" id="KW-1185">Reference proteome</keyword>
<dbReference type="SMART" id="SM00758">
    <property type="entry name" value="PA14"/>
    <property type="match status" value="1"/>
</dbReference>
<feature type="domain" description="C-type lectin" evidence="2">
    <location>
        <begin position="775"/>
        <end position="898"/>
    </location>
</feature>
<dbReference type="InterPro" id="IPR016187">
    <property type="entry name" value="CTDL_fold"/>
</dbReference>
<dbReference type="EMBL" id="JARFVA010000003">
    <property type="protein sequence ID" value="MDF0707517.1"/>
    <property type="molecule type" value="Genomic_DNA"/>
</dbReference>
<dbReference type="CDD" id="cd03603">
    <property type="entry name" value="CLECT_VCBS"/>
    <property type="match status" value="1"/>
</dbReference>
<dbReference type="InterPro" id="IPR028974">
    <property type="entry name" value="TSP_type-3_rpt"/>
</dbReference>
<evidence type="ECO:0000259" key="3">
    <source>
        <dbReference type="PROSITE" id="PS51820"/>
    </source>
</evidence>
<comment type="caution">
    <text evidence="4">The sequence shown here is derived from an EMBL/GenBank/DDBJ whole genome shotgun (WGS) entry which is preliminary data.</text>
</comment>
<dbReference type="InterPro" id="IPR037524">
    <property type="entry name" value="PA14/GLEYA"/>
</dbReference>
<dbReference type="InterPro" id="IPR016186">
    <property type="entry name" value="C-type_lectin-like/link_sf"/>
</dbReference>
<dbReference type="Gene3D" id="3.90.182.10">
    <property type="entry name" value="Toxin - Anthrax Protective Antigen,domain 1"/>
    <property type="match status" value="1"/>
</dbReference>
<dbReference type="PROSITE" id="PS50041">
    <property type="entry name" value="C_TYPE_LECTIN_2"/>
    <property type="match status" value="1"/>
</dbReference>
<feature type="domain" description="PA14" evidence="3">
    <location>
        <begin position="191"/>
        <end position="335"/>
    </location>
</feature>
<evidence type="ECO:0000256" key="1">
    <source>
        <dbReference type="SAM" id="MobiDB-lite"/>
    </source>
</evidence>
<feature type="compositionally biased region" description="Low complexity" evidence="1">
    <location>
        <begin position="591"/>
        <end position="619"/>
    </location>
</feature>
<dbReference type="InterPro" id="IPR001304">
    <property type="entry name" value="C-type_lectin-like"/>
</dbReference>
<organism evidence="4 5">
    <name type="scientific">Flagellimonas okinawensis</name>
    <dbReference type="NCBI Taxonomy" id="3031324"/>
    <lineage>
        <taxon>Bacteria</taxon>
        <taxon>Pseudomonadati</taxon>
        <taxon>Bacteroidota</taxon>
        <taxon>Flavobacteriia</taxon>
        <taxon>Flavobacteriales</taxon>
        <taxon>Flavobacteriaceae</taxon>
        <taxon>Flagellimonas</taxon>
    </lineage>
</organism>
<name>A0ABT5XNY5_9FLAO</name>
<dbReference type="Gene3D" id="2.60.40.10">
    <property type="entry name" value="Immunoglobulins"/>
    <property type="match status" value="1"/>
</dbReference>
<dbReference type="SUPFAM" id="SSF103647">
    <property type="entry name" value="TSP type-3 repeat"/>
    <property type="match status" value="1"/>
</dbReference>
<feature type="region of interest" description="Disordered" evidence="1">
    <location>
        <begin position="559"/>
        <end position="650"/>
    </location>
</feature>
<sequence length="1134" mass="119840">MGTTSLFSKKMNHFPKGWMLILAFFLLGTFLSFSQTTIWSENFNYTNNTASGTATGPSRSSWTLSNSGRLNIQNNQIEGTNLDSESTFLIDPINIYGYTSVNFSMDVSSVANRMDQGQDYFIGEYRINGTGGWTQFENASGDSPGDRLDPSYTVNLPTSGATLEIRVRMYNDQNNESYYIDNVQVVGNLDLCNGEVDFEFYDSSPSGSTVDNIPTVGYIGSGTYTSFNVDNLQNQEDPGDTDNFSIRYSGYIQVDTQGSYTFYTTSDDGSKLYIDGNQIVDNDGAHGSQERSGTVTLTTGLHDITVLFFENGGGENLSVSYQGPSISKQNIPFSKLYSTCSVGSADLDGDGVDDITDIDDDNDGILDVDECAGLGGNFVQTATNLQNFTDASNAEGDPGTTYAYNSTTTYPGQSIISFQFSQVIPIGTTVSVFLSADPAVSDSDMQIQYDNGNWLASANAIPSGSITEITFNVSQSNFQSFRVMAYQIGARVHGASYGGTVDCTTVDTDGDGIPNYQDLDSDGDGIPDNVEAQTSLGYIAPSGIDANNNGLDDAYEGGGLTAVDTDGDGTPDFMDADSDNDGTPDTTEAALTLSGSDSDNDGLDNTMDTTTGYDDPGGTIDNPMNTNGGSLMLPDSDGDAASGGDLDFRDDTVNDSNPPSITATGDQIFCPGETISVVESVSITDSDSSTLDAVYIQVTSNYDVSGDVLSLTGTHANITASWDTSEGRLLLEGPATLAEFEAAISDVVFQTTATVSSGDTRTFSIVMNEANYLESTGHYYEYVPSLGITWTAARDAAALRTFYGLQGYLATISIQDESDLLGSQAPGAGWIGASDAATEGDWYWVTGPEAGTLFWRGTAGGTAFAYEFWNSGEPNQSGDEDYAHITAPGVGLPGSWNDLSNTGAASGDYQPKGYLVEYGGMPGDPPYPDLAATTTITVETTAPTATAPAPISVNCSADIPSPDVNVITDEADNCDPSPTVTFISDVSDGGSNPEIITRTYRVSDAAGNSLDVEQTITVAPFAITTQPVDQTVVVGNNGSFTISATNVDTYQWEVSTDGGSNFVPLADGSEYSGTSSSTLTVTAPDSSKNGYIYRVQVSNSAASCSPLVSDQATLTMKAGRVITNRGVTYRVNKN</sequence>
<reference evidence="4 5" key="1">
    <citation type="submission" date="2023-03" db="EMBL/GenBank/DDBJ databases">
        <title>Muricauda XX sp. nov. and Muricauda XXX sp. nov., two novel species isolated from Okinawa Trough.</title>
        <authorList>
            <person name="Cao W."/>
            <person name="Deng X."/>
        </authorList>
    </citation>
    <scope>NUCLEOTIDE SEQUENCE [LARGE SCALE GENOMIC DNA]</scope>
    <source>
        <strain evidence="4 5">81s02</strain>
    </source>
</reference>
<feature type="compositionally biased region" description="Acidic residues" evidence="1">
    <location>
        <begin position="565"/>
        <end position="582"/>
    </location>
</feature>
<dbReference type="RefSeq" id="WP_275649496.1">
    <property type="nucleotide sequence ID" value="NZ_JARFVA010000003.1"/>
</dbReference>
<proteinExistence type="predicted"/>
<dbReference type="InterPro" id="IPR034007">
    <property type="entry name" value="CTLD_bac"/>
</dbReference>
<dbReference type="InterPro" id="IPR011658">
    <property type="entry name" value="PA14_dom"/>
</dbReference>
<dbReference type="Pfam" id="PF07691">
    <property type="entry name" value="PA14"/>
    <property type="match status" value="1"/>
</dbReference>
<dbReference type="Proteomes" id="UP001217083">
    <property type="component" value="Unassembled WGS sequence"/>
</dbReference>
<dbReference type="PROSITE" id="PS51820">
    <property type="entry name" value="PA14"/>
    <property type="match status" value="1"/>
</dbReference>
<dbReference type="InterPro" id="IPR013783">
    <property type="entry name" value="Ig-like_fold"/>
</dbReference>